<dbReference type="Gene3D" id="3.30.1450.10">
    <property type="match status" value="1"/>
</dbReference>
<dbReference type="PROSITE" id="PS51257">
    <property type="entry name" value="PROKAR_LIPOPROTEIN"/>
    <property type="match status" value="1"/>
</dbReference>
<dbReference type="HOGENOM" id="CLU_090266_1_0_4"/>
<proteinExistence type="predicted"/>
<reference evidence="4" key="1">
    <citation type="journal article" date="2014" name="Soil Biol. Biochem.">
        <title>Structure and function of bacterial communities in ageing soils: Insights from the Mendocino ecological staircase.</title>
        <authorList>
            <person name="Uroz S."/>
            <person name="Tech J.J."/>
            <person name="Sawaya N.A."/>
            <person name="Frey-Klett P."/>
            <person name="Leveau J.H.J."/>
        </authorList>
    </citation>
    <scope>NUCLEOTIDE SEQUENCE [LARGE SCALE GENOMIC DNA]</scope>
    <source>
        <strain evidence="4">Cal35</strain>
    </source>
</reference>
<evidence type="ECO:0000313" key="4">
    <source>
        <dbReference type="Proteomes" id="UP000030302"/>
    </source>
</evidence>
<feature type="signal peptide" evidence="2">
    <location>
        <begin position="1"/>
        <end position="20"/>
    </location>
</feature>
<feature type="chain" id="PRO_5001983272" evidence="2">
    <location>
        <begin position="21"/>
        <end position="165"/>
    </location>
</feature>
<evidence type="ECO:0000256" key="1">
    <source>
        <dbReference type="ARBA" id="ARBA00022729"/>
    </source>
</evidence>
<name>A0A0A1F7F1_9BURK</name>
<evidence type="ECO:0000256" key="2">
    <source>
        <dbReference type="SAM" id="SignalP"/>
    </source>
</evidence>
<protein>
    <submittedName>
        <fullName evidence="3">Putative lipoprotein transmembrane</fullName>
    </submittedName>
</protein>
<keyword evidence="3" id="KW-0812">Transmembrane</keyword>
<keyword evidence="3" id="KW-0472">Membrane</keyword>
<dbReference type="KEGG" id="care:LT85_1500"/>
<keyword evidence="1 2" id="KW-0732">Signal</keyword>
<sequence>MKKFPLALLAGLLLSLGGCASLLAPPVNPGEPEAQVLARLGKPTGTYQDGNDVLLEYARGPFGQATYMAKISPDHKLISYEQVLTLEKFATIKVNQFNQADVLRTIGKPFETVYYDRVKLNGWNYAYKEAGVWNSEMTVYFDDSGIVRKLENGPDPRFEHSRFGR</sequence>
<accession>A0A0A1F7F1</accession>
<evidence type="ECO:0000313" key="3">
    <source>
        <dbReference type="EMBL" id="AIY40658.1"/>
    </source>
</evidence>
<dbReference type="AlphaFoldDB" id="A0A0A1F7F1"/>
<dbReference type="EMBL" id="CP009962">
    <property type="protein sequence ID" value="AIY40658.1"/>
    <property type="molecule type" value="Genomic_DNA"/>
</dbReference>
<keyword evidence="4" id="KW-1185">Reference proteome</keyword>
<dbReference type="STRING" id="279058.LT85_1500"/>
<dbReference type="OrthoDB" id="8962020at2"/>
<dbReference type="InterPro" id="IPR037873">
    <property type="entry name" value="BamE-like"/>
</dbReference>
<keyword evidence="3" id="KW-0449">Lipoprotein</keyword>
<gene>
    <name evidence="3" type="ORF">LT85_1500</name>
</gene>
<dbReference type="Proteomes" id="UP000030302">
    <property type="component" value="Chromosome"/>
</dbReference>
<dbReference type="RefSeq" id="WP_038487113.1">
    <property type="nucleotide sequence ID" value="NZ_CP009962.1"/>
</dbReference>
<organism evidence="3 4">
    <name type="scientific">Collimonas arenae</name>
    <dbReference type="NCBI Taxonomy" id="279058"/>
    <lineage>
        <taxon>Bacteria</taxon>
        <taxon>Pseudomonadati</taxon>
        <taxon>Pseudomonadota</taxon>
        <taxon>Betaproteobacteria</taxon>
        <taxon>Burkholderiales</taxon>
        <taxon>Oxalobacteraceae</taxon>
        <taxon>Collimonas</taxon>
    </lineage>
</organism>